<organism evidence="1">
    <name type="scientific">marine metagenome</name>
    <dbReference type="NCBI Taxonomy" id="408172"/>
    <lineage>
        <taxon>unclassified sequences</taxon>
        <taxon>metagenomes</taxon>
        <taxon>ecological metagenomes</taxon>
    </lineage>
</organism>
<dbReference type="Gene3D" id="3.20.20.60">
    <property type="entry name" value="Phosphoenolpyruvate-binding domains"/>
    <property type="match status" value="1"/>
</dbReference>
<feature type="non-terminal residue" evidence="1">
    <location>
        <position position="1"/>
    </location>
</feature>
<name>A0A382ESB3_9ZZZZ</name>
<proteinExistence type="predicted"/>
<reference evidence="1" key="1">
    <citation type="submission" date="2018-05" db="EMBL/GenBank/DDBJ databases">
        <authorList>
            <person name="Lanie J.A."/>
            <person name="Ng W.-L."/>
            <person name="Kazmierczak K.M."/>
            <person name="Andrzejewski T.M."/>
            <person name="Davidsen T.M."/>
            <person name="Wayne K.J."/>
            <person name="Tettelin H."/>
            <person name="Glass J.I."/>
            <person name="Rusch D."/>
            <person name="Podicherti R."/>
            <person name="Tsui H.-C.T."/>
            <person name="Winkler M.E."/>
        </authorList>
    </citation>
    <scope>NUCLEOTIDE SEQUENCE</scope>
</reference>
<accession>A0A382ESB3</accession>
<protein>
    <submittedName>
        <fullName evidence="1">Uncharacterized protein</fullName>
    </submittedName>
</protein>
<dbReference type="InterPro" id="IPR040442">
    <property type="entry name" value="Pyrv_kinase-like_dom_sf"/>
</dbReference>
<dbReference type="AlphaFoldDB" id="A0A382ESB3"/>
<evidence type="ECO:0000313" key="1">
    <source>
        <dbReference type="EMBL" id="SVB53249.1"/>
    </source>
</evidence>
<sequence>ITTGVLLMGALSAKDLASPVQFRIKNTRHTYLIENIQDSGPKAIEVPLVEDEAVVDEVLDAFYYHQVGHRSCWIS</sequence>
<gene>
    <name evidence="1" type="ORF">METZ01_LOCUS206103</name>
</gene>
<dbReference type="EMBL" id="UINC01045917">
    <property type="protein sequence ID" value="SVB53249.1"/>
    <property type="molecule type" value="Genomic_DNA"/>
</dbReference>